<keyword evidence="3" id="KW-0863">Zinc-finger</keyword>
<accession>A0A916EH74</accession>
<evidence type="ECO:0000259" key="6">
    <source>
        <dbReference type="Pfam" id="PF05699"/>
    </source>
</evidence>
<organism evidence="7 8">
    <name type="scientific">Rhizophagus irregularis</name>
    <dbReference type="NCBI Taxonomy" id="588596"/>
    <lineage>
        <taxon>Eukaryota</taxon>
        <taxon>Fungi</taxon>
        <taxon>Fungi incertae sedis</taxon>
        <taxon>Mucoromycota</taxon>
        <taxon>Glomeromycotina</taxon>
        <taxon>Glomeromycetes</taxon>
        <taxon>Glomerales</taxon>
        <taxon>Glomeraceae</taxon>
        <taxon>Rhizophagus</taxon>
    </lineage>
</organism>
<dbReference type="Pfam" id="PF05699">
    <property type="entry name" value="Dimer_Tnp_hAT"/>
    <property type="match status" value="1"/>
</dbReference>
<keyword evidence="4" id="KW-0862">Zinc</keyword>
<proteinExistence type="predicted"/>
<dbReference type="AlphaFoldDB" id="A0A916EH74"/>
<comment type="caution">
    <text evidence="7">The sequence shown here is derived from an EMBL/GenBank/DDBJ whole genome shotgun (WGS) entry which is preliminary data.</text>
</comment>
<feature type="domain" description="HAT C-terminal dimerisation" evidence="6">
    <location>
        <begin position="150"/>
        <end position="230"/>
    </location>
</feature>
<protein>
    <recommendedName>
        <fullName evidence="6">HAT C-terminal dimerisation domain-containing protein</fullName>
    </recommendedName>
</protein>
<evidence type="ECO:0000313" key="7">
    <source>
        <dbReference type="EMBL" id="CAB5388098.1"/>
    </source>
</evidence>
<comment type="subcellular location">
    <subcellularLocation>
        <location evidence="1">Nucleus</location>
    </subcellularLocation>
</comment>
<dbReference type="InterPro" id="IPR052035">
    <property type="entry name" value="ZnF_BED_domain_contain"/>
</dbReference>
<sequence length="236" mass="27062">MNLAAQQALTTLKAIEDNEPSNENSGGSLIHKPINTLSNSDQNLRALSINEEEWEAAINAINKLKEYYNKTDTTLYTVSLILDSRLKLEYMKDNEWEKCWIDKTKNDVSEIYNTLYAPKEIQNTRIECNSSDENLVSHISKQQRIESIGELDRYLKADRAQPLTNVLKWWKLHEEEYPHLANMAKDYLGVPATSASSERIFSSAANVITYDRASLAPETVRSVMYLKHWYRSGLLA</sequence>
<dbReference type="VEuPathDB" id="FungiDB:RhiirFUN_015512"/>
<dbReference type="GO" id="GO:0046983">
    <property type="term" value="F:protein dimerization activity"/>
    <property type="evidence" value="ECO:0007669"/>
    <property type="project" value="InterPro"/>
</dbReference>
<dbReference type="PANTHER" id="PTHR46481:SF10">
    <property type="entry name" value="ZINC FINGER BED DOMAIN-CONTAINING PROTEIN 39"/>
    <property type="match status" value="1"/>
</dbReference>
<dbReference type="EMBL" id="CAGKOT010000060">
    <property type="protein sequence ID" value="CAB5388098.1"/>
    <property type="molecule type" value="Genomic_DNA"/>
</dbReference>
<evidence type="ECO:0000256" key="4">
    <source>
        <dbReference type="ARBA" id="ARBA00022833"/>
    </source>
</evidence>
<name>A0A916EH74_9GLOM</name>
<dbReference type="InterPro" id="IPR008906">
    <property type="entry name" value="HATC_C_dom"/>
</dbReference>
<evidence type="ECO:0000313" key="8">
    <source>
        <dbReference type="Proteomes" id="UP000684084"/>
    </source>
</evidence>
<keyword evidence="5" id="KW-0539">Nucleus</keyword>
<dbReference type="GO" id="GO:0005634">
    <property type="term" value="C:nucleus"/>
    <property type="evidence" value="ECO:0007669"/>
    <property type="project" value="UniProtKB-SubCell"/>
</dbReference>
<evidence type="ECO:0000256" key="5">
    <source>
        <dbReference type="ARBA" id="ARBA00023242"/>
    </source>
</evidence>
<evidence type="ECO:0000256" key="1">
    <source>
        <dbReference type="ARBA" id="ARBA00004123"/>
    </source>
</evidence>
<reference evidence="7" key="1">
    <citation type="submission" date="2020-05" db="EMBL/GenBank/DDBJ databases">
        <authorList>
            <person name="Rincon C."/>
            <person name="Sanders R I."/>
            <person name="Robbins C."/>
            <person name="Chaturvedi A."/>
        </authorList>
    </citation>
    <scope>NUCLEOTIDE SEQUENCE</scope>
    <source>
        <strain evidence="7">CHB12</strain>
    </source>
</reference>
<keyword evidence="2" id="KW-0479">Metal-binding</keyword>
<dbReference type="OrthoDB" id="2381924at2759"/>
<dbReference type="PANTHER" id="PTHR46481">
    <property type="entry name" value="ZINC FINGER BED DOMAIN-CONTAINING PROTEIN 4"/>
    <property type="match status" value="1"/>
</dbReference>
<evidence type="ECO:0000256" key="2">
    <source>
        <dbReference type="ARBA" id="ARBA00022723"/>
    </source>
</evidence>
<dbReference type="Proteomes" id="UP000684084">
    <property type="component" value="Unassembled WGS sequence"/>
</dbReference>
<dbReference type="GO" id="GO:0008270">
    <property type="term" value="F:zinc ion binding"/>
    <property type="evidence" value="ECO:0007669"/>
    <property type="project" value="UniProtKB-KW"/>
</dbReference>
<evidence type="ECO:0000256" key="3">
    <source>
        <dbReference type="ARBA" id="ARBA00022771"/>
    </source>
</evidence>
<gene>
    <name evidence="7" type="ORF">CHRIB12_LOCUS20452</name>
</gene>